<dbReference type="PANTHER" id="PTHR34502:SF5">
    <property type="entry name" value="DUF6594 DOMAIN-CONTAINING PROTEIN"/>
    <property type="match status" value="1"/>
</dbReference>
<feature type="transmembrane region" description="Helical" evidence="1">
    <location>
        <begin position="211"/>
        <end position="231"/>
    </location>
</feature>
<dbReference type="STRING" id="2594813.A0A395MA90"/>
<dbReference type="InterPro" id="IPR046529">
    <property type="entry name" value="DUF6594"/>
</dbReference>
<sequence length="285" mass="32210">MTDSPKRYHRLARIMEEDNNLAIFRRFDEINIIQLMALQAEIVELQYRFQLRCKQDDDEGQIYSGSFHALRHSAPVEGDKEVHKDGNDQFSLLNTLRSRIIEYKLSKLPTPQKSQLEALQDWLTDPKGGDNFTAKMGGTELYTWKSEDVTKYISLRQQAEDSDPFTKFIMVVMARVFHRIFSQKIKTGRIVDVESGLTSYSDSKLIKASNLVAVMVSSALPVLTIFVLNTLPSTTLRLGLTVLFTVVFAVVLELFTSAKRIEIFAATATFAAVEVVFIGSALNSK</sequence>
<feature type="transmembrane region" description="Helical" evidence="1">
    <location>
        <begin position="263"/>
        <end position="282"/>
    </location>
</feature>
<comment type="caution">
    <text evidence="3">The sequence shown here is derived from an EMBL/GenBank/DDBJ whole genome shotgun (WGS) entry which is preliminary data.</text>
</comment>
<organism evidence="3 4">
    <name type="scientific">Fusarium flagelliforme</name>
    <dbReference type="NCBI Taxonomy" id="2675880"/>
    <lineage>
        <taxon>Eukaryota</taxon>
        <taxon>Fungi</taxon>
        <taxon>Dikarya</taxon>
        <taxon>Ascomycota</taxon>
        <taxon>Pezizomycotina</taxon>
        <taxon>Sordariomycetes</taxon>
        <taxon>Hypocreomycetidae</taxon>
        <taxon>Hypocreales</taxon>
        <taxon>Nectriaceae</taxon>
        <taxon>Fusarium</taxon>
        <taxon>Fusarium incarnatum-equiseti species complex</taxon>
    </lineage>
</organism>
<gene>
    <name evidence="3" type="ORF">FIE12Z_10989</name>
</gene>
<evidence type="ECO:0000256" key="1">
    <source>
        <dbReference type="SAM" id="Phobius"/>
    </source>
</evidence>
<keyword evidence="1" id="KW-0812">Transmembrane</keyword>
<dbReference type="PANTHER" id="PTHR34502">
    <property type="entry name" value="DUF6594 DOMAIN-CONTAINING PROTEIN-RELATED"/>
    <property type="match status" value="1"/>
</dbReference>
<feature type="domain" description="DUF6594" evidence="2">
    <location>
        <begin position="8"/>
        <end position="275"/>
    </location>
</feature>
<keyword evidence="1" id="KW-0472">Membrane</keyword>
<evidence type="ECO:0000259" key="2">
    <source>
        <dbReference type="Pfam" id="PF20237"/>
    </source>
</evidence>
<dbReference type="AlphaFoldDB" id="A0A395MA90"/>
<reference evidence="3 4" key="1">
    <citation type="journal article" date="2018" name="PLoS Pathog.">
        <title>Evolution of structural diversity of trichothecenes, a family of toxins produced by plant pathogenic and entomopathogenic fungi.</title>
        <authorList>
            <person name="Proctor R.H."/>
            <person name="McCormick S.P."/>
            <person name="Kim H.S."/>
            <person name="Cardoza R.E."/>
            <person name="Stanley A.M."/>
            <person name="Lindo L."/>
            <person name="Kelly A."/>
            <person name="Brown D.W."/>
            <person name="Lee T."/>
            <person name="Vaughan M.M."/>
            <person name="Alexander N.J."/>
            <person name="Busman M."/>
            <person name="Gutierrez S."/>
        </authorList>
    </citation>
    <scope>NUCLEOTIDE SEQUENCE [LARGE SCALE GENOMIC DNA]</scope>
    <source>
        <strain evidence="3 4">NRRL 13405</strain>
    </source>
</reference>
<accession>A0A395MA90</accession>
<keyword evidence="4" id="KW-1185">Reference proteome</keyword>
<dbReference type="EMBL" id="PXXK01000397">
    <property type="protein sequence ID" value="RFN44795.1"/>
    <property type="molecule type" value="Genomic_DNA"/>
</dbReference>
<dbReference type="Pfam" id="PF20237">
    <property type="entry name" value="DUF6594"/>
    <property type="match status" value="1"/>
</dbReference>
<feature type="transmembrane region" description="Helical" evidence="1">
    <location>
        <begin position="237"/>
        <end position="256"/>
    </location>
</feature>
<proteinExistence type="predicted"/>
<keyword evidence="1" id="KW-1133">Transmembrane helix</keyword>
<evidence type="ECO:0000313" key="4">
    <source>
        <dbReference type="Proteomes" id="UP000265631"/>
    </source>
</evidence>
<dbReference type="Proteomes" id="UP000265631">
    <property type="component" value="Unassembled WGS sequence"/>
</dbReference>
<name>A0A395MA90_9HYPO</name>
<protein>
    <recommendedName>
        <fullName evidence="2">DUF6594 domain-containing protein</fullName>
    </recommendedName>
</protein>
<evidence type="ECO:0000313" key="3">
    <source>
        <dbReference type="EMBL" id="RFN44795.1"/>
    </source>
</evidence>